<dbReference type="Pfam" id="PF17767">
    <property type="entry name" value="NAPRTase_N"/>
    <property type="match status" value="1"/>
</dbReference>
<protein>
    <recommendedName>
        <fullName evidence="3">nicotinate phosphoribosyltransferase</fullName>
        <ecNumber evidence="3">6.3.4.21</ecNumber>
    </recommendedName>
</protein>
<evidence type="ECO:0000256" key="2">
    <source>
        <dbReference type="ARBA" id="ARBA00010897"/>
    </source>
</evidence>
<comment type="pathway">
    <text evidence="1">Cofactor biosynthesis; NAD(+) biosynthesis; nicotinate D-ribonucleotide from nicotinate: step 1/1.</text>
</comment>
<comment type="catalytic activity">
    <reaction evidence="7">
        <text>5-phospho-alpha-D-ribose 1-diphosphate + nicotinate + ATP + H2O = nicotinate beta-D-ribonucleotide + ADP + phosphate + diphosphate</text>
        <dbReference type="Rhea" id="RHEA:36163"/>
        <dbReference type="ChEBI" id="CHEBI:15377"/>
        <dbReference type="ChEBI" id="CHEBI:30616"/>
        <dbReference type="ChEBI" id="CHEBI:32544"/>
        <dbReference type="ChEBI" id="CHEBI:33019"/>
        <dbReference type="ChEBI" id="CHEBI:43474"/>
        <dbReference type="ChEBI" id="CHEBI:57502"/>
        <dbReference type="ChEBI" id="CHEBI:58017"/>
        <dbReference type="ChEBI" id="CHEBI:456216"/>
        <dbReference type="EC" id="6.3.4.21"/>
    </reaction>
</comment>
<dbReference type="Pfam" id="PF17956">
    <property type="entry name" value="NAPRTase_C"/>
    <property type="match status" value="1"/>
</dbReference>
<gene>
    <name evidence="10" type="ORF">LZC94_43760</name>
</gene>
<keyword evidence="4" id="KW-0597">Phosphoprotein</keyword>
<reference evidence="10 11" key="1">
    <citation type="submission" date="2021-12" db="EMBL/GenBank/DDBJ databases">
        <title>Discovery of the Pendulisporaceae a myxobacterial family with distinct sporulation behavior and unique specialized metabolism.</title>
        <authorList>
            <person name="Garcia R."/>
            <person name="Popoff A."/>
            <person name="Bader C.D."/>
            <person name="Loehr J."/>
            <person name="Walesch S."/>
            <person name="Walt C."/>
            <person name="Boldt J."/>
            <person name="Bunk B."/>
            <person name="Haeckl F.J.F.P.J."/>
            <person name="Gunesch A.P."/>
            <person name="Birkelbach J."/>
            <person name="Nuebel U."/>
            <person name="Pietschmann T."/>
            <person name="Bach T."/>
            <person name="Mueller R."/>
        </authorList>
    </citation>
    <scope>NUCLEOTIDE SEQUENCE [LARGE SCALE GENOMIC DNA]</scope>
    <source>
        <strain evidence="10 11">MSr11954</strain>
    </source>
</reference>
<dbReference type="EC" id="6.3.4.21" evidence="3"/>
<dbReference type="InterPro" id="IPR036068">
    <property type="entry name" value="Nicotinate_pribotase-like_C"/>
</dbReference>
<dbReference type="SUPFAM" id="SSF54675">
    <property type="entry name" value="Nicotinate/Quinolinate PRTase N-terminal domain-like"/>
    <property type="match status" value="1"/>
</dbReference>
<evidence type="ECO:0000313" key="10">
    <source>
        <dbReference type="EMBL" id="WXB14729.1"/>
    </source>
</evidence>
<evidence type="ECO:0000259" key="9">
    <source>
        <dbReference type="Pfam" id="PF17956"/>
    </source>
</evidence>
<evidence type="ECO:0000256" key="4">
    <source>
        <dbReference type="ARBA" id="ARBA00022553"/>
    </source>
</evidence>
<feature type="domain" description="Nicotinate phosphoribosyltransferase C-terminal" evidence="9">
    <location>
        <begin position="363"/>
        <end position="470"/>
    </location>
</feature>
<sequence length="481" mass="51288">MPPSPPAFLPVSALSVELEAYVAVTASIHAGFADARTTFECVLPPLRDAGFLVLAGLEPLLDALERFKLKNDELTWLETLGAVDAEAKRRLIDMRFSCDVDAALEGTVVFPGEPVLTVEGPFWQAQLVSALVRGGLTSSTLTATRAARCFLAADGAEVIEGSATTAHRLGGNPLGARAAYIGGASATTCALAARRYRLPVRASLPRQFALGDASPRAMFESWLRASQDKAILRIEGGESEMVVRGLVDAVKNRAAQPSWHQGDIAVEIAGGDHAEMAHLLIDAFAKAALGEPVIVASGDLDEHAIADLRRRETPISAYIVPSFDVDDGTWPARYDLTAIESNGQWSPRMRRGSTVADSGDPGRKVVVRYVDMDGQLLADVAHATNERVQNASDVEFVDRSTGFPARLAAAAGAPLLTNVMRAGKRVSAPEPARTLRERTTASLLALPERHRRLRTPALYPVGTTPALAAIKQELLGRPVSG</sequence>
<evidence type="ECO:0000256" key="1">
    <source>
        <dbReference type="ARBA" id="ARBA00004952"/>
    </source>
</evidence>
<dbReference type="SUPFAM" id="SSF51690">
    <property type="entry name" value="Nicotinate/Quinolinate PRTase C-terminal domain-like"/>
    <property type="match status" value="1"/>
</dbReference>
<comment type="similarity">
    <text evidence="2">Belongs to the NAPRTase family.</text>
</comment>
<keyword evidence="6" id="KW-0662">Pyridine nucleotide biosynthesis</keyword>
<evidence type="ECO:0000259" key="8">
    <source>
        <dbReference type="Pfam" id="PF17767"/>
    </source>
</evidence>
<keyword evidence="11" id="KW-1185">Reference proteome</keyword>
<dbReference type="InterPro" id="IPR041619">
    <property type="entry name" value="NAPRTase_C"/>
</dbReference>
<evidence type="ECO:0000256" key="6">
    <source>
        <dbReference type="ARBA" id="ARBA00022642"/>
    </source>
</evidence>
<proteinExistence type="inferred from homology"/>
<dbReference type="PANTHER" id="PTHR11098">
    <property type="entry name" value="NICOTINATE PHOSPHORIBOSYLTRANSFERASE"/>
    <property type="match status" value="1"/>
</dbReference>
<dbReference type="EMBL" id="CP089984">
    <property type="protein sequence ID" value="WXB14729.1"/>
    <property type="molecule type" value="Genomic_DNA"/>
</dbReference>
<dbReference type="PIRSF" id="PIRSF000484">
    <property type="entry name" value="NAPRT"/>
    <property type="match status" value="1"/>
</dbReference>
<organism evidence="10 11">
    <name type="scientific">Pendulispora albinea</name>
    <dbReference type="NCBI Taxonomy" id="2741071"/>
    <lineage>
        <taxon>Bacteria</taxon>
        <taxon>Pseudomonadati</taxon>
        <taxon>Myxococcota</taxon>
        <taxon>Myxococcia</taxon>
        <taxon>Myxococcales</taxon>
        <taxon>Sorangiineae</taxon>
        <taxon>Pendulisporaceae</taxon>
        <taxon>Pendulispora</taxon>
    </lineage>
</organism>
<dbReference type="Gene3D" id="3.20.20.70">
    <property type="entry name" value="Aldolase class I"/>
    <property type="match status" value="1"/>
</dbReference>
<feature type="domain" description="Nicotinate phosphoribosyltransferase N-terminal" evidence="8">
    <location>
        <begin position="34"/>
        <end position="130"/>
    </location>
</feature>
<accession>A0ABZ2LYQ0</accession>
<dbReference type="InterPro" id="IPR013785">
    <property type="entry name" value="Aldolase_TIM"/>
</dbReference>
<evidence type="ECO:0000256" key="7">
    <source>
        <dbReference type="ARBA" id="ARBA00048668"/>
    </source>
</evidence>
<evidence type="ECO:0000256" key="5">
    <source>
        <dbReference type="ARBA" id="ARBA00022598"/>
    </source>
</evidence>
<dbReference type="InterPro" id="IPR007229">
    <property type="entry name" value="Nic_PRibTrfase-Fam"/>
</dbReference>
<keyword evidence="5" id="KW-0436">Ligase</keyword>
<dbReference type="Gene3D" id="3.20.140.10">
    <property type="entry name" value="nicotinate phosphoribosyltransferase"/>
    <property type="match status" value="2"/>
</dbReference>
<name>A0ABZ2LYQ0_9BACT</name>
<dbReference type="RefSeq" id="WP_394824354.1">
    <property type="nucleotide sequence ID" value="NZ_CP089984.1"/>
</dbReference>
<evidence type="ECO:0000256" key="3">
    <source>
        <dbReference type="ARBA" id="ARBA00013236"/>
    </source>
</evidence>
<dbReference type="Proteomes" id="UP001370348">
    <property type="component" value="Chromosome"/>
</dbReference>
<evidence type="ECO:0000313" key="11">
    <source>
        <dbReference type="Proteomes" id="UP001370348"/>
    </source>
</evidence>
<dbReference type="PANTHER" id="PTHR11098:SF1">
    <property type="entry name" value="NICOTINATE PHOSPHORIBOSYLTRANSFERASE"/>
    <property type="match status" value="1"/>
</dbReference>
<dbReference type="InterPro" id="IPR040727">
    <property type="entry name" value="NAPRTase_N"/>
</dbReference>